<keyword evidence="1" id="KW-0812">Transmembrane</keyword>
<keyword evidence="1" id="KW-0472">Membrane</keyword>
<dbReference type="AlphaFoldDB" id="A0A846YU31"/>
<reference evidence="2 3" key="1">
    <citation type="submission" date="2020-04" db="EMBL/GenBank/DDBJ databases">
        <title>MicrobeNet Type strains.</title>
        <authorList>
            <person name="Nicholson A.C."/>
        </authorList>
    </citation>
    <scope>NUCLEOTIDE SEQUENCE [LARGE SCALE GENOMIC DNA]</scope>
    <source>
        <strain evidence="2 3">JCM 3332</strain>
    </source>
</reference>
<name>A0A846YU31_9NOCA</name>
<protein>
    <submittedName>
        <fullName evidence="2">Uncharacterized protein</fullName>
    </submittedName>
</protein>
<feature type="transmembrane region" description="Helical" evidence="1">
    <location>
        <begin position="14"/>
        <end position="38"/>
    </location>
</feature>
<evidence type="ECO:0000256" key="1">
    <source>
        <dbReference type="SAM" id="Phobius"/>
    </source>
</evidence>
<keyword evidence="3" id="KW-1185">Reference proteome</keyword>
<dbReference type="RefSeq" id="WP_062980365.1">
    <property type="nucleotide sequence ID" value="NZ_JAAXOT010000042.1"/>
</dbReference>
<accession>A0A846YU31</accession>
<gene>
    <name evidence="2" type="ORF">HGA15_33930</name>
</gene>
<comment type="caution">
    <text evidence="2">The sequence shown here is derived from an EMBL/GenBank/DDBJ whole genome shotgun (WGS) entry which is preliminary data.</text>
</comment>
<dbReference type="EMBL" id="JAAXOT010000042">
    <property type="protein sequence ID" value="NKY61050.1"/>
    <property type="molecule type" value="Genomic_DNA"/>
</dbReference>
<evidence type="ECO:0000313" key="3">
    <source>
        <dbReference type="Proteomes" id="UP000570678"/>
    </source>
</evidence>
<sequence>MKAGSGVDRVARKIAITGVAGIVLILGGVVVAVIARFIDPPFPLTRTYSSRSADFSSENEITAHGDDVFGEFSDIRIEDASAHFANTAIIAAARSASRTGRGLVPRPPETEFL</sequence>
<dbReference type="Proteomes" id="UP000570678">
    <property type="component" value="Unassembled WGS sequence"/>
</dbReference>
<keyword evidence="1" id="KW-1133">Transmembrane helix</keyword>
<organism evidence="2 3">
    <name type="scientific">Nocardia flavorosea</name>
    <dbReference type="NCBI Taxonomy" id="53429"/>
    <lineage>
        <taxon>Bacteria</taxon>
        <taxon>Bacillati</taxon>
        <taxon>Actinomycetota</taxon>
        <taxon>Actinomycetes</taxon>
        <taxon>Mycobacteriales</taxon>
        <taxon>Nocardiaceae</taxon>
        <taxon>Nocardia</taxon>
    </lineage>
</organism>
<evidence type="ECO:0000313" key="2">
    <source>
        <dbReference type="EMBL" id="NKY61050.1"/>
    </source>
</evidence>
<proteinExistence type="predicted"/>